<evidence type="ECO:0000256" key="14">
    <source>
        <dbReference type="ARBA" id="ARBA00022855"/>
    </source>
</evidence>
<keyword evidence="11" id="KW-0418">Kinase</keyword>
<evidence type="ECO:0000256" key="2">
    <source>
        <dbReference type="ARBA" id="ARBA00004613"/>
    </source>
</evidence>
<evidence type="ECO:0000256" key="8">
    <source>
        <dbReference type="ARBA" id="ARBA00022679"/>
    </source>
</evidence>
<dbReference type="GO" id="GO:0015031">
    <property type="term" value="P:protein transport"/>
    <property type="evidence" value="ECO:0007669"/>
    <property type="project" value="UniProtKB-KW"/>
</dbReference>
<keyword evidence="18" id="KW-0325">Glycoprotein</keyword>
<evidence type="ECO:0000256" key="13">
    <source>
        <dbReference type="ARBA" id="ARBA00022840"/>
    </source>
</evidence>
<reference evidence="26" key="3">
    <citation type="submission" date="2025-08" db="UniProtKB">
        <authorList>
            <consortium name="Ensembl"/>
        </authorList>
    </citation>
    <scope>IDENTIFICATION</scope>
</reference>
<keyword evidence="6" id="KW-0964">Secreted</keyword>
<keyword evidence="27" id="KW-1185">Reference proteome</keyword>
<dbReference type="InterPro" id="IPR000719">
    <property type="entry name" value="Prot_kinase_dom"/>
</dbReference>
<dbReference type="PANTHER" id="PTHR46448:SF2">
    <property type="entry name" value="PROTEIN KINASE DOMAIN-CONTAINING PROTEIN"/>
    <property type="match status" value="1"/>
</dbReference>
<dbReference type="FunFam" id="1.10.510.10:FF:000552">
    <property type="entry name" value="extracellular tyrosine-protein kinase PKDCC isoform X5"/>
    <property type="match status" value="1"/>
</dbReference>
<dbReference type="OMA" id="SHPQCQS"/>
<dbReference type="EC" id="2.7.10.2" evidence="3"/>
<dbReference type="PANTHER" id="PTHR46448">
    <property type="entry name" value="PROTEIN KINASE DOMAIN-CONTAINING PROTEIN"/>
    <property type="match status" value="1"/>
</dbReference>
<dbReference type="Bgee" id="ENSELUG00000016754">
    <property type="expression patterns" value="Expressed in stomach and 6 other cell types or tissues"/>
</dbReference>
<dbReference type="AlphaFoldDB" id="A0A3P8YM96"/>
<keyword evidence="15" id="KW-0653">Protein transport</keyword>
<evidence type="ECO:0000256" key="1">
    <source>
        <dbReference type="ARBA" id="ARBA00004555"/>
    </source>
</evidence>
<dbReference type="Gene3D" id="1.10.510.10">
    <property type="entry name" value="Transferase(Phosphotransferase) domain 1"/>
    <property type="match status" value="1"/>
</dbReference>
<reference evidence="27" key="1">
    <citation type="journal article" date="2014" name="PLoS ONE">
        <title>The genome and linkage map of the northern pike (Esox lucius): conserved synteny revealed between the salmonid sister group and the Neoteleostei.</title>
        <authorList>
            <person name="Rondeau E.B."/>
            <person name="Minkley D.R."/>
            <person name="Leong J.S."/>
            <person name="Messmer A.M."/>
            <person name="Jantzen J.R."/>
            <person name="von Schalburg K.R."/>
            <person name="Lemon C."/>
            <person name="Bird N.H."/>
            <person name="Koop B.F."/>
        </authorList>
    </citation>
    <scope>NUCLEOTIDE SEQUENCE</scope>
</reference>
<keyword evidence="12" id="KW-0221">Differentiation</keyword>
<protein>
    <recommendedName>
        <fullName evidence="20">Extracellular tyrosine-protein kinase PKDCC</fullName>
        <ecNumber evidence="3">2.7.10.2</ecNumber>
    </recommendedName>
    <alternativeName>
        <fullName evidence="21">Protein kinase domain-containing protein, cytoplasmic</fullName>
    </alternativeName>
    <alternativeName>
        <fullName evidence="22">Protein kinase-like protein SgK493</fullName>
    </alternativeName>
    <alternativeName>
        <fullName evidence="23">Sugen kinase 493</fullName>
    </alternativeName>
    <alternativeName>
        <fullName evidence="24">Vertebrate lonesome kinase</fullName>
    </alternativeName>
</protein>
<reference evidence="26" key="4">
    <citation type="submission" date="2025-09" db="UniProtKB">
        <authorList>
            <consortium name="Ensembl"/>
        </authorList>
    </citation>
    <scope>IDENTIFICATION</scope>
</reference>
<dbReference type="GO" id="GO:0004715">
    <property type="term" value="F:non-membrane spanning protein tyrosine kinase activity"/>
    <property type="evidence" value="ECO:0007669"/>
    <property type="project" value="UniProtKB-EC"/>
</dbReference>
<evidence type="ECO:0000256" key="9">
    <source>
        <dbReference type="ARBA" id="ARBA00022729"/>
    </source>
</evidence>
<dbReference type="GeneID" id="105015972"/>
<evidence type="ECO:0000256" key="21">
    <source>
        <dbReference type="ARBA" id="ARBA00078617"/>
    </source>
</evidence>
<evidence type="ECO:0000256" key="10">
    <source>
        <dbReference type="ARBA" id="ARBA00022741"/>
    </source>
</evidence>
<dbReference type="Proteomes" id="UP000265140">
    <property type="component" value="Chromosome 15"/>
</dbReference>
<keyword evidence="10" id="KW-0547">Nucleotide-binding</keyword>
<sequence>MGLPLCAAALLAFFVFFLTLFMHCWHFKVHEVIFANGTIEDDFLMKRNALLLELDKRRNEILPFLNSSVVERLMDESENFGLHESFEIKHLDSLENESKVSIGYFRKDQDHIGCDQLVNVKAVDVLGSGYTKIVLKVVLSEGQTVALKTVYDQGTDIGRCLEDFKDPLGCHELVSFKLKKEIALLQRLQHPNIIKLRGHCEGDVGAGGITAVLEQGCPLQMIQLLQSPWEERFRVCLGLTRLLHYLSNSPLGSVALLDFQPRQFVTVSGELKLTDLDDASLTEPVCRTDRDCVLQFPLRNFSLPCSAQGLCEGLNGMRNLYNAYRYFFTYLLPHQAPPALRHLVDHIMNATGELKGGVNDTLEAFEDVLHLYKSGLHLDRLPPSLIRDYAVMRGMSTSGNMEYRCWPSYSHRGCLLSVHGVKEAAFICNSHPQCTSFSLGKQRTWTGRLLASFRSGFSHLIPDGNSEVYMKKNKALSGTRV</sequence>
<dbReference type="GO" id="GO:0001501">
    <property type="term" value="P:skeletal system development"/>
    <property type="evidence" value="ECO:0007669"/>
    <property type="project" value="UniProtKB-ARBA"/>
</dbReference>
<evidence type="ECO:0000313" key="26">
    <source>
        <dbReference type="Ensembl" id="ENSELUP00000017005.2"/>
    </source>
</evidence>
<organism evidence="26 27">
    <name type="scientific">Esox lucius</name>
    <name type="common">Northern pike</name>
    <dbReference type="NCBI Taxonomy" id="8010"/>
    <lineage>
        <taxon>Eukaryota</taxon>
        <taxon>Metazoa</taxon>
        <taxon>Chordata</taxon>
        <taxon>Craniata</taxon>
        <taxon>Vertebrata</taxon>
        <taxon>Euteleostomi</taxon>
        <taxon>Actinopterygii</taxon>
        <taxon>Neopterygii</taxon>
        <taxon>Teleostei</taxon>
        <taxon>Protacanthopterygii</taxon>
        <taxon>Esociformes</taxon>
        <taxon>Esocidae</taxon>
        <taxon>Esox</taxon>
    </lineage>
</organism>
<dbReference type="GO" id="GO:0030154">
    <property type="term" value="P:cell differentiation"/>
    <property type="evidence" value="ECO:0007669"/>
    <property type="project" value="UniProtKB-KW"/>
</dbReference>
<evidence type="ECO:0000256" key="11">
    <source>
        <dbReference type="ARBA" id="ARBA00022777"/>
    </source>
</evidence>
<dbReference type="InterPro" id="IPR011009">
    <property type="entry name" value="Kinase-like_dom_sf"/>
</dbReference>
<evidence type="ECO:0000256" key="19">
    <source>
        <dbReference type="ARBA" id="ARBA00051942"/>
    </source>
</evidence>
<keyword evidence="4" id="KW-0813">Transport</keyword>
<dbReference type="SUPFAM" id="SSF56112">
    <property type="entry name" value="Protein kinase-like (PK-like)"/>
    <property type="match status" value="1"/>
</dbReference>
<accession>A0A3P8YM96</accession>
<keyword evidence="16" id="KW-0333">Golgi apparatus</keyword>
<reference evidence="26" key="2">
    <citation type="submission" date="2020-02" db="EMBL/GenBank/DDBJ databases">
        <title>Esox lucius (northern pike) genome, fEsoLuc1, primary haplotype.</title>
        <authorList>
            <person name="Myers G."/>
            <person name="Karagic N."/>
            <person name="Meyer A."/>
            <person name="Pippel M."/>
            <person name="Reichard M."/>
            <person name="Winkler S."/>
            <person name="Tracey A."/>
            <person name="Sims Y."/>
            <person name="Howe K."/>
            <person name="Rhie A."/>
            <person name="Formenti G."/>
            <person name="Durbin R."/>
            <person name="Fedrigo O."/>
            <person name="Jarvis E.D."/>
        </authorList>
    </citation>
    <scope>NUCLEOTIDE SEQUENCE [LARGE SCALE GENOMIC DNA]</scope>
</reference>
<evidence type="ECO:0000313" key="27">
    <source>
        <dbReference type="Proteomes" id="UP000265140"/>
    </source>
</evidence>
<dbReference type="OrthoDB" id="4062651at2759"/>
<name>A0A3P8YM96_ESOLU</name>
<dbReference type="GO" id="GO:0005794">
    <property type="term" value="C:Golgi apparatus"/>
    <property type="evidence" value="ECO:0007669"/>
    <property type="project" value="UniProtKB-SubCell"/>
</dbReference>
<dbReference type="STRING" id="8010.ENSELUP00000017005"/>
<evidence type="ECO:0000256" key="16">
    <source>
        <dbReference type="ARBA" id="ARBA00023034"/>
    </source>
</evidence>
<comment type="subcellular location">
    <subcellularLocation>
        <location evidence="1">Golgi apparatus</location>
    </subcellularLocation>
    <subcellularLocation>
        <location evidence="2">Secreted</location>
    </subcellularLocation>
</comment>
<dbReference type="GO" id="GO:0005524">
    <property type="term" value="F:ATP binding"/>
    <property type="evidence" value="ECO:0007669"/>
    <property type="project" value="UniProtKB-KW"/>
</dbReference>
<dbReference type="Ensembl" id="ENSELUT00000039996.3">
    <property type="protein sequence ID" value="ENSELUP00000017005.2"/>
    <property type="gene ID" value="ENSELUG00000016754.3"/>
</dbReference>
<comment type="catalytic activity">
    <reaction evidence="19">
        <text>L-tyrosyl-[protein] + ATP = O-phospho-L-tyrosyl-[protein] + ADP + H(+)</text>
        <dbReference type="Rhea" id="RHEA:10596"/>
        <dbReference type="Rhea" id="RHEA-COMP:10136"/>
        <dbReference type="Rhea" id="RHEA-COMP:20101"/>
        <dbReference type="ChEBI" id="CHEBI:15378"/>
        <dbReference type="ChEBI" id="CHEBI:30616"/>
        <dbReference type="ChEBI" id="CHEBI:46858"/>
        <dbReference type="ChEBI" id="CHEBI:61978"/>
        <dbReference type="ChEBI" id="CHEBI:456216"/>
        <dbReference type="EC" id="2.7.10.2"/>
    </reaction>
    <physiologicalReaction direction="left-to-right" evidence="19">
        <dbReference type="Rhea" id="RHEA:10597"/>
    </physiologicalReaction>
</comment>
<evidence type="ECO:0000256" key="24">
    <source>
        <dbReference type="ARBA" id="ARBA00082327"/>
    </source>
</evidence>
<evidence type="ECO:0000256" key="4">
    <source>
        <dbReference type="ARBA" id="ARBA00022448"/>
    </source>
</evidence>
<dbReference type="GO" id="GO:0005576">
    <property type="term" value="C:extracellular region"/>
    <property type="evidence" value="ECO:0007669"/>
    <property type="project" value="UniProtKB-SubCell"/>
</dbReference>
<dbReference type="RefSeq" id="XP_010877784.2">
    <property type="nucleotide sequence ID" value="XM_010879482.4"/>
</dbReference>
<keyword evidence="8" id="KW-0808">Transferase</keyword>
<keyword evidence="14" id="KW-0892">Osteogenesis</keyword>
<evidence type="ECO:0000256" key="12">
    <source>
        <dbReference type="ARBA" id="ARBA00022782"/>
    </source>
</evidence>
<dbReference type="CTD" id="565254"/>
<keyword evidence="9" id="KW-0732">Signal</keyword>
<evidence type="ECO:0000256" key="18">
    <source>
        <dbReference type="ARBA" id="ARBA00023180"/>
    </source>
</evidence>
<dbReference type="KEGG" id="els:105015972"/>
<feature type="domain" description="Protein kinase" evidence="25">
    <location>
        <begin position="120"/>
        <end position="392"/>
    </location>
</feature>
<keyword evidence="5" id="KW-0217">Developmental protein</keyword>
<evidence type="ECO:0000256" key="22">
    <source>
        <dbReference type="ARBA" id="ARBA00079014"/>
    </source>
</evidence>
<keyword evidence="7" id="KW-0597">Phosphoprotein</keyword>
<dbReference type="GO" id="GO:0001503">
    <property type="term" value="P:ossification"/>
    <property type="evidence" value="ECO:0007669"/>
    <property type="project" value="UniProtKB-KW"/>
</dbReference>
<keyword evidence="17" id="KW-0829">Tyrosine-protein kinase</keyword>
<dbReference type="InParanoid" id="A0A3P8YM96"/>
<evidence type="ECO:0000259" key="25">
    <source>
        <dbReference type="PROSITE" id="PS50011"/>
    </source>
</evidence>
<evidence type="ECO:0000256" key="20">
    <source>
        <dbReference type="ARBA" id="ARBA00072258"/>
    </source>
</evidence>
<evidence type="ECO:0000256" key="7">
    <source>
        <dbReference type="ARBA" id="ARBA00022553"/>
    </source>
</evidence>
<keyword evidence="13" id="KW-0067">ATP-binding</keyword>
<dbReference type="InterPro" id="IPR042983">
    <property type="entry name" value="PKDCC"/>
</dbReference>
<dbReference type="PROSITE" id="PS50011">
    <property type="entry name" value="PROTEIN_KINASE_DOM"/>
    <property type="match status" value="1"/>
</dbReference>
<evidence type="ECO:0000256" key="6">
    <source>
        <dbReference type="ARBA" id="ARBA00022525"/>
    </source>
</evidence>
<evidence type="ECO:0000256" key="3">
    <source>
        <dbReference type="ARBA" id="ARBA00011903"/>
    </source>
</evidence>
<evidence type="ECO:0000256" key="23">
    <source>
        <dbReference type="ARBA" id="ARBA00080589"/>
    </source>
</evidence>
<proteinExistence type="predicted"/>
<evidence type="ECO:0000256" key="15">
    <source>
        <dbReference type="ARBA" id="ARBA00022927"/>
    </source>
</evidence>
<dbReference type="GeneTree" id="ENSGT00390000001205"/>
<evidence type="ECO:0000256" key="17">
    <source>
        <dbReference type="ARBA" id="ARBA00023137"/>
    </source>
</evidence>
<evidence type="ECO:0000256" key="5">
    <source>
        <dbReference type="ARBA" id="ARBA00022473"/>
    </source>
</evidence>